<dbReference type="OrthoDB" id="7210788at2"/>
<evidence type="ECO:0000259" key="6">
    <source>
        <dbReference type="PROSITE" id="PS50853"/>
    </source>
</evidence>
<feature type="region of interest" description="Disordered" evidence="3">
    <location>
        <begin position="508"/>
        <end position="553"/>
    </location>
</feature>
<keyword evidence="4" id="KW-0812">Transmembrane</keyword>
<feature type="transmembrane region" description="Helical" evidence="4">
    <location>
        <begin position="569"/>
        <end position="589"/>
    </location>
</feature>
<dbReference type="GO" id="GO:0016798">
    <property type="term" value="F:hydrolase activity, acting on glycosyl bonds"/>
    <property type="evidence" value="ECO:0007669"/>
    <property type="project" value="UniProtKB-KW"/>
</dbReference>
<gene>
    <name evidence="7" type="ORF">BSTEL_0763</name>
</gene>
<dbReference type="RefSeq" id="WP_051922831.1">
    <property type="nucleotide sequence ID" value="NZ_JGZP01000010.1"/>
</dbReference>
<name>A0A087DR53_9BIFI</name>
<organism evidence="7 8">
    <name type="scientific">Bifidobacterium stellenboschense</name>
    <dbReference type="NCBI Taxonomy" id="762211"/>
    <lineage>
        <taxon>Bacteria</taxon>
        <taxon>Bacillati</taxon>
        <taxon>Actinomycetota</taxon>
        <taxon>Actinomycetes</taxon>
        <taxon>Bifidobacteriales</taxon>
        <taxon>Bifidobacteriaceae</taxon>
        <taxon>Bifidobacterium</taxon>
    </lineage>
</organism>
<dbReference type="PROSITE" id="PS51318">
    <property type="entry name" value="TAT"/>
    <property type="match status" value="1"/>
</dbReference>
<feature type="chain" id="PRO_5001820331" evidence="5">
    <location>
        <begin position="31"/>
        <end position="594"/>
    </location>
</feature>
<keyword evidence="1" id="KW-0378">Hydrolase</keyword>
<keyword evidence="5" id="KW-0732">Signal</keyword>
<keyword evidence="2" id="KW-0624">Polysaccharide degradation</keyword>
<keyword evidence="4" id="KW-0472">Membrane</keyword>
<keyword evidence="8" id="KW-1185">Reference proteome</keyword>
<dbReference type="InterPro" id="IPR006311">
    <property type="entry name" value="TAT_signal"/>
</dbReference>
<dbReference type="InterPro" id="IPR013783">
    <property type="entry name" value="Ig-like_fold"/>
</dbReference>
<dbReference type="CDD" id="cd00063">
    <property type="entry name" value="FN3"/>
    <property type="match status" value="1"/>
</dbReference>
<protein>
    <submittedName>
        <fullName evidence="7">Cell surface protein</fullName>
    </submittedName>
</protein>
<dbReference type="Pfam" id="PF00041">
    <property type="entry name" value="fn3"/>
    <property type="match status" value="1"/>
</dbReference>
<dbReference type="eggNOG" id="ENOG5032SP6">
    <property type="taxonomic scope" value="Bacteria"/>
</dbReference>
<keyword evidence="4" id="KW-1133">Transmembrane helix</keyword>
<evidence type="ECO:0000256" key="1">
    <source>
        <dbReference type="ARBA" id="ARBA00023295"/>
    </source>
</evidence>
<dbReference type="Proteomes" id="UP000029004">
    <property type="component" value="Unassembled WGS sequence"/>
</dbReference>
<feature type="region of interest" description="Disordered" evidence="3">
    <location>
        <begin position="376"/>
        <end position="406"/>
    </location>
</feature>
<feature type="compositionally biased region" description="Polar residues" evidence="3">
    <location>
        <begin position="512"/>
        <end position="524"/>
    </location>
</feature>
<accession>A0A087DR53</accession>
<dbReference type="PROSITE" id="PS50853">
    <property type="entry name" value="FN3"/>
    <property type="match status" value="1"/>
</dbReference>
<dbReference type="EMBL" id="JGZP01000010">
    <property type="protein sequence ID" value="KFI98003.1"/>
    <property type="molecule type" value="Genomic_DNA"/>
</dbReference>
<dbReference type="InterPro" id="IPR003961">
    <property type="entry name" value="FN3_dom"/>
</dbReference>
<evidence type="ECO:0000313" key="7">
    <source>
        <dbReference type="EMBL" id="KFI98003.1"/>
    </source>
</evidence>
<evidence type="ECO:0000256" key="4">
    <source>
        <dbReference type="SAM" id="Phobius"/>
    </source>
</evidence>
<reference evidence="7 8" key="1">
    <citation type="submission" date="2014-03" db="EMBL/GenBank/DDBJ databases">
        <title>Genomics of Bifidobacteria.</title>
        <authorList>
            <person name="Ventura M."/>
            <person name="Milani C."/>
            <person name="Lugli G.A."/>
        </authorList>
    </citation>
    <scope>NUCLEOTIDE SEQUENCE [LARGE SCALE GENOMIC DNA]</scope>
    <source>
        <strain evidence="7 8">DSM 23968</strain>
    </source>
</reference>
<dbReference type="STRING" id="762211.BSTEL_0763"/>
<feature type="domain" description="Fibronectin type-III" evidence="6">
    <location>
        <begin position="295"/>
        <end position="393"/>
    </location>
</feature>
<evidence type="ECO:0000256" key="2">
    <source>
        <dbReference type="ARBA" id="ARBA00023326"/>
    </source>
</evidence>
<dbReference type="Gene3D" id="2.60.40.10">
    <property type="entry name" value="Immunoglobulins"/>
    <property type="match status" value="1"/>
</dbReference>
<dbReference type="SMART" id="SM00060">
    <property type="entry name" value="FN3"/>
    <property type="match status" value="1"/>
</dbReference>
<comment type="caution">
    <text evidence="7">The sequence shown here is derived from an EMBL/GenBank/DDBJ whole genome shotgun (WGS) entry which is preliminary data.</text>
</comment>
<keyword evidence="1" id="KW-0326">Glycosidase</keyword>
<dbReference type="InterPro" id="IPR036116">
    <property type="entry name" value="FN3_sf"/>
</dbReference>
<dbReference type="SUPFAM" id="SSF49265">
    <property type="entry name" value="Fibronectin type III"/>
    <property type="match status" value="1"/>
</dbReference>
<evidence type="ECO:0000313" key="8">
    <source>
        <dbReference type="Proteomes" id="UP000029004"/>
    </source>
</evidence>
<evidence type="ECO:0000256" key="5">
    <source>
        <dbReference type="SAM" id="SignalP"/>
    </source>
</evidence>
<dbReference type="AlphaFoldDB" id="A0A087DR53"/>
<proteinExistence type="predicted"/>
<sequence length="594" mass="60579">MTASSRRAAIATFAAVAALGAGLVAPTAYAAEAKTTSDATLTWSLNRESNWRAYAPGTFNFLSAGIVDKTSAGDSVEENEWKQTDGNVSIEKKQADGTYKAATWAGLKTTPDGKDLPAAYSATGEGSGNRVKLTKGSGTIDAANDDAEISWDGAFTVVYYSGLNQWYAKDLKLTVTNGSGKLTATLGGWGTDMNDTSKFSVLDEEKDVEIATLSNVDVKDDGTIVTPDFNETDVDGQGTMFKSWPKPFLDFVTKTGSGPYWYASGGAADQRKAPAEIQVSYTAKAPEPQATVPDAPAKPTATVAGSMADPYQVKVDWKAPAKDGGSAITGYTVTLTPSTGDPVSQDVDTTTATFGKLTAQNVSYTASVVAKNAEGSSAASAASDPVTPNADPADKPSITVEPTGDIDPAVENTFTVKGTGFTGGAAFYGAYAVVADTSKWNAGRNPTSADDFVKAVWVKAADIKDGAFTATVTVPAGSLEYGRTYVVGTTAAHGLSLTDRRLDAATAITLKAQPQSPVTPAPDQSTGDGDGTDSGTTGGTGTTGATGSTATGTTNTTTTAALSATGASVAALAAVMIALAAAAAAATILRRRNA</sequence>
<dbReference type="GO" id="GO:0000272">
    <property type="term" value="P:polysaccharide catabolic process"/>
    <property type="evidence" value="ECO:0007669"/>
    <property type="project" value="UniProtKB-KW"/>
</dbReference>
<keyword evidence="2" id="KW-0119">Carbohydrate metabolism</keyword>
<evidence type="ECO:0000256" key="3">
    <source>
        <dbReference type="SAM" id="MobiDB-lite"/>
    </source>
</evidence>
<feature type="signal peptide" evidence="5">
    <location>
        <begin position="1"/>
        <end position="30"/>
    </location>
</feature>